<organism evidence="1 2">
    <name type="scientific">Hyalomma asiaticum</name>
    <name type="common">Tick</name>
    <dbReference type="NCBI Taxonomy" id="266040"/>
    <lineage>
        <taxon>Eukaryota</taxon>
        <taxon>Metazoa</taxon>
        <taxon>Ecdysozoa</taxon>
        <taxon>Arthropoda</taxon>
        <taxon>Chelicerata</taxon>
        <taxon>Arachnida</taxon>
        <taxon>Acari</taxon>
        <taxon>Parasitiformes</taxon>
        <taxon>Ixodida</taxon>
        <taxon>Ixodoidea</taxon>
        <taxon>Ixodidae</taxon>
        <taxon>Hyalomminae</taxon>
        <taxon>Hyalomma</taxon>
    </lineage>
</organism>
<evidence type="ECO:0000313" key="2">
    <source>
        <dbReference type="Proteomes" id="UP000821845"/>
    </source>
</evidence>
<keyword evidence="2" id="KW-1185">Reference proteome</keyword>
<name>A0ACB7T798_HYAAI</name>
<dbReference type="Proteomes" id="UP000821845">
    <property type="component" value="Chromosome 10"/>
</dbReference>
<evidence type="ECO:0000313" key="1">
    <source>
        <dbReference type="EMBL" id="KAH6942860.1"/>
    </source>
</evidence>
<accession>A0ACB7T798</accession>
<reference evidence="1" key="1">
    <citation type="submission" date="2020-05" db="EMBL/GenBank/DDBJ databases">
        <title>Large-scale comparative analyses of tick genomes elucidate their genetic diversity and vector capacities.</title>
        <authorList>
            <person name="Jia N."/>
            <person name="Wang J."/>
            <person name="Shi W."/>
            <person name="Du L."/>
            <person name="Sun Y."/>
            <person name="Zhan W."/>
            <person name="Jiang J."/>
            <person name="Wang Q."/>
            <person name="Zhang B."/>
            <person name="Ji P."/>
            <person name="Sakyi L.B."/>
            <person name="Cui X."/>
            <person name="Yuan T."/>
            <person name="Jiang B."/>
            <person name="Yang W."/>
            <person name="Lam T.T.-Y."/>
            <person name="Chang Q."/>
            <person name="Ding S."/>
            <person name="Wang X."/>
            <person name="Zhu J."/>
            <person name="Ruan X."/>
            <person name="Zhao L."/>
            <person name="Wei J."/>
            <person name="Que T."/>
            <person name="Du C."/>
            <person name="Cheng J."/>
            <person name="Dai P."/>
            <person name="Han X."/>
            <person name="Huang E."/>
            <person name="Gao Y."/>
            <person name="Liu J."/>
            <person name="Shao H."/>
            <person name="Ye R."/>
            <person name="Li L."/>
            <person name="Wei W."/>
            <person name="Wang X."/>
            <person name="Wang C."/>
            <person name="Yang T."/>
            <person name="Huo Q."/>
            <person name="Li W."/>
            <person name="Guo W."/>
            <person name="Chen H."/>
            <person name="Zhou L."/>
            <person name="Ni X."/>
            <person name="Tian J."/>
            <person name="Zhou Y."/>
            <person name="Sheng Y."/>
            <person name="Liu T."/>
            <person name="Pan Y."/>
            <person name="Xia L."/>
            <person name="Li J."/>
            <person name="Zhao F."/>
            <person name="Cao W."/>
        </authorList>
    </citation>
    <scope>NUCLEOTIDE SEQUENCE</scope>
    <source>
        <strain evidence="1">Hyas-2018</strain>
    </source>
</reference>
<sequence>MAAHYLPNLRKIITKKKKEKPARIKLSEPLDFHTERSRVSTTSSGFAHGSEQSHPIVPLGNRLRPQLLGQRVAAAVPVPEELRHWAQDFPWQRVVYAAVALALIVGICAAALFVAQHWEVEQPICDEACMEYTKFLGQTMDWSAAPCQDFHRFVCGNMAKNATPVRHRINRRFISAVITDARQEDVPAEGQTASQKAARLFKTCDDVVTQDTDYVPRIRGYMRDANLHWPQHPATRDTAAVDVLETMLELSDKWGWPCFFEFSTEGVRDARFELHVQPTIHLEQFQDNAISLGPGSPAHRKYFETLYAHYGGGVTDGVTFEEMLNYEAEVIGPLLSVLFLPPEPYVYERDPSETSGMWERWTTTVARHYDLAGNELIEIVPTNRQYFDQVLLLIATKEEVVELVIGWLCVQFTSWFSNRQLIANFHNYPMDAEEQHRRVCLAYTISLTGIALFVPVVRRIYTEPVREDASRIARAMRRTVYQTLDEATYPWLELGSVFRYLDIALVTRPRGKLFMAPRRFAHFPDMEASFVKNQRDANKATRLTNIEAIGFINPTWMLVDDLFLPRSYSDRVDYVLKPSILTFPMYYLGAPMPVRLGTFGVEVAKATLQTYDALRFEGHKTTVLDRFRDCIFAAVADKASLWPADAGPEWIHDVEDNVVTGAALDVALSVLKQVPSFDTDRLTNVPLTGHQLFYVIHCYTYCGYPYAKTSCNDPLRHKEDFAEAFSCPTQSHMRSKHQCKGF</sequence>
<dbReference type="EMBL" id="CM023490">
    <property type="protein sequence ID" value="KAH6942860.1"/>
    <property type="molecule type" value="Genomic_DNA"/>
</dbReference>
<gene>
    <name evidence="1" type="ORF">HPB50_011347</name>
</gene>
<comment type="caution">
    <text evidence="1">The sequence shown here is derived from an EMBL/GenBank/DDBJ whole genome shotgun (WGS) entry which is preliminary data.</text>
</comment>
<protein>
    <submittedName>
        <fullName evidence="1">Uncharacterized protein</fullName>
    </submittedName>
</protein>
<proteinExistence type="predicted"/>